<dbReference type="InterPro" id="IPR011990">
    <property type="entry name" value="TPR-like_helical_dom_sf"/>
</dbReference>
<evidence type="ECO:0000313" key="3">
    <source>
        <dbReference type="Proteomes" id="UP000287853"/>
    </source>
</evidence>
<dbReference type="InterPro" id="IPR027417">
    <property type="entry name" value="P-loop_NTPase"/>
</dbReference>
<dbReference type="Pfam" id="PF13424">
    <property type="entry name" value="TPR_12"/>
    <property type="match status" value="1"/>
</dbReference>
<dbReference type="EMBL" id="MTKO01000067">
    <property type="protein sequence ID" value="RWX46246.1"/>
    <property type="molecule type" value="Genomic_DNA"/>
</dbReference>
<dbReference type="Gene3D" id="1.25.40.10">
    <property type="entry name" value="Tetratricopeptide repeat domain"/>
    <property type="match status" value="1"/>
</dbReference>
<protein>
    <submittedName>
        <fullName evidence="2">Tetratricopeptide repeat-containing protein</fullName>
    </submittedName>
</protein>
<keyword evidence="3" id="KW-1185">Reference proteome</keyword>
<dbReference type="SUPFAM" id="SSF48452">
    <property type="entry name" value="TPR-like"/>
    <property type="match status" value="1"/>
</dbReference>
<evidence type="ECO:0000256" key="1">
    <source>
        <dbReference type="SAM" id="Coils"/>
    </source>
</evidence>
<accession>A0A3S3QJN1</accession>
<reference evidence="2 3" key="1">
    <citation type="submission" date="2017-01" db="EMBL/GenBank/DDBJ databases">
        <title>The cable genome- insights into the physiology and evolution of filamentous bacteria capable of sulfide oxidation via long distance electron transfer.</title>
        <authorList>
            <person name="Schreiber L."/>
            <person name="Bjerg J.T."/>
            <person name="Boggild A."/>
            <person name="Van De Vossenberg J."/>
            <person name="Meysman F."/>
            <person name="Nielsen L.P."/>
            <person name="Schramm A."/>
            <person name="Kjeldsen K.U."/>
        </authorList>
    </citation>
    <scope>NUCLEOTIDE SEQUENCE [LARGE SCALE GENOMIC DNA]</scope>
    <source>
        <strain evidence="2">MCF</strain>
    </source>
</reference>
<sequence>MTFFGLQEKFDQLEKELGEINSEIEELQLDLSAVKDNDEKYQDVTGAIKAKEIKRDKVRSARQDFYKDEEFQNIIFFRHGKAGGFLNEKLFKYLHGILAKSSKYLFFKRILSVHSVQYVGSDLKVAMPKDLVKKLGKLLEFETETEAQVKKQLWDNFAIHNVQPERPASHNGAQTQPTIESSVFVGRKKELYHFKEDFLFNSGSFILNIHTDGDGGVGKTQLLLQMQEICHKKYAEKVITSDELIDLYHTEARSKTGFIKQVIEKLGSDQFPNVISQLREYRRTKDSSKRQYLLDDAVAALEQDYKRVADKAKREGRVVVLFFDTYEVIQRIDKEKEELHRTDFSRWLEEKLFPVLRADNTRIVIAGRYQLKRKPYIADLPLALFDPSEAVEFLTACLKDTAGINTKKNLLEELQLTDDQLDDILELSGYRPIYLALFMDWYHFNANKRNPEELLEDLNTLAAEEKKAHFEKAVIEWCWNDTGAREFIYPMAVAYRRMTSEIMEYLTDDSLENCQKILLGDLRPLSFIKHKKDKYNRNERDVILLHDEMRDLLKKHWNNWVDPDQCQQREIAKKIIRYYEDKFLSPDYSLTSPSFIRLQKENVPAKVFDKLTTLNSPFFTEKKFRSALNVRLDQDEIAKYADILIDAARLDVLQEKREVYTPELIEYAFMADADDGVQRFCDEFDIAMEDGQIGYAAQLLREAVSCCGKYNVSSPKMLDEVQLRAVQYHINGNEPDIRKALDIIRSVYKQRQADAAWQDSLRFGKFKLWEGIAWFWLDKFDDTIRLLKEAREVFIVRKGQGDLMFLAENWIGYTYYRKADFTEAEGWMKQSLKGLLGLLAREVKAGVRKKRNIQQHIQYTYGNLAMLYRYKGRFAESIRYTEAAHNIVEILPRNRKEILRSLNTMAHVLAVAGRSMDARFYLEQAREIYKEIPDDLLGGRMYVNFSWLSYDSIESAYMIEYYRASELQYTVGKTAPEEVKCIEEAAEYSLKAIHVLQSKSDKNVAHKELADAYFNLGELYMMMPEVRRADRWKEAEQAFIQAAKFAKISQFRYTHIDALESLVTLYYFWNRAAENLSDKTKAENEQKQEQYRKQLETDLYSKMKYYPNLMGRYELTLGDIEFDQALDLLKERQEDDTVSRSGVSLLRSSFKHYLASALYKEKFNRDRYFLVLRVFYNRLNTLIREMGDYYELAFQWLRKYEKEWKHEIPEFSTVFDYVVLLHTSPEKGEEIVSRIKKKIKQVDMNGDFRYVVLLNKCLLDAYRILAKRTGQEKFQEKLVGRFNRQSRVYRLLGDTHYTRFCYERARKAIVGDDVASPLQITDPILRRGLEGCTDIIEGEFYFRRGGYGSLLEIYLHDELPYAQRRFDKQFENSRRKAFDLLKRGKNILEETVEQLTERLDPDQEDKKYFFYKQKRYYHRQLAEAYFQLGELQMMNGLFHKNEQGEAGAFEYLKKSITVCSESENNFRHDDAIQSYLNALYFSEECDDWDAHDDVVKYKPYLEEKIKNKGYKYPWVAARFRITQGDVLFSRSFQMEERPVETDSENYRFVSGSTPVGRENLLPMFRCYVEACNYKAGFNDLSFEAGLRVLRRRIELIADSPALDILHEILPHIWQDGEHLRKRIEELEGILQLIRMRSLTGRLVKEYEK</sequence>
<dbReference type="SUPFAM" id="SSF52540">
    <property type="entry name" value="P-loop containing nucleoside triphosphate hydrolases"/>
    <property type="match status" value="1"/>
</dbReference>
<gene>
    <name evidence="2" type="ORF">H206_00786</name>
</gene>
<keyword evidence="1" id="KW-0175">Coiled coil</keyword>
<evidence type="ECO:0000313" key="2">
    <source>
        <dbReference type="EMBL" id="RWX46246.1"/>
    </source>
</evidence>
<organism evidence="2 3">
    <name type="scientific">Candidatus Electrothrix aarhusensis</name>
    <dbReference type="NCBI Taxonomy" id="1859131"/>
    <lineage>
        <taxon>Bacteria</taxon>
        <taxon>Pseudomonadati</taxon>
        <taxon>Thermodesulfobacteriota</taxon>
        <taxon>Desulfobulbia</taxon>
        <taxon>Desulfobulbales</taxon>
        <taxon>Desulfobulbaceae</taxon>
        <taxon>Candidatus Electrothrix</taxon>
    </lineage>
</organism>
<comment type="caution">
    <text evidence="2">The sequence shown here is derived from an EMBL/GenBank/DDBJ whole genome shotgun (WGS) entry which is preliminary data.</text>
</comment>
<name>A0A3S3QJN1_9BACT</name>
<dbReference type="Proteomes" id="UP000287853">
    <property type="component" value="Unassembled WGS sequence"/>
</dbReference>
<feature type="coiled-coil region" evidence="1">
    <location>
        <begin position="1070"/>
        <end position="1097"/>
    </location>
</feature>
<feature type="coiled-coil region" evidence="1">
    <location>
        <begin position="10"/>
        <end position="37"/>
    </location>
</feature>
<proteinExistence type="predicted"/>